<proteinExistence type="predicted"/>
<evidence type="ECO:0000313" key="2">
    <source>
        <dbReference type="Proteomes" id="UP000186206"/>
    </source>
</evidence>
<dbReference type="Proteomes" id="UP000186206">
    <property type="component" value="Unassembled WGS sequence"/>
</dbReference>
<keyword evidence="2" id="KW-1185">Reference proteome</keyword>
<evidence type="ECO:0008006" key="3">
    <source>
        <dbReference type="Google" id="ProtNLM"/>
    </source>
</evidence>
<evidence type="ECO:0000313" key="1">
    <source>
        <dbReference type="EMBL" id="OLQ95307.1"/>
    </source>
</evidence>
<name>A0ABX3FMZ1_9VIBR</name>
<comment type="caution">
    <text evidence="1">The sequence shown here is derived from an EMBL/GenBank/DDBJ whole genome shotgun (WGS) entry which is preliminary data.</text>
</comment>
<sequence length="282" mass="31995">MRVRVPTVPLHSLGSMMAKKSPYLHKLTDEVGGSIHSLNTIAVSLSHLSNSTTTPAGLNITWKPVNVGGASKNARRFAIRSSIVFHAEMLFEYLSELSKDPFWSPSGINFNIALKSQDSKAKRVSAFCKSIPGIEREWVVLTELMCHWRNKIVHAKSNANISSKDKQFLQSKSNDIYKDYYHFDVDKAISDFRADKVTLKEATTLTTFLIKCCNAIDDHYLNLVNNTKIADVISILNKERDFVVLTKQSKGEKRTRQIERWLEVNYSIFSPALIKDLVEHYT</sequence>
<dbReference type="EMBL" id="MJMI01000037">
    <property type="protein sequence ID" value="OLQ95307.1"/>
    <property type="molecule type" value="Genomic_DNA"/>
</dbReference>
<reference evidence="1 2" key="1">
    <citation type="submission" date="2016-09" db="EMBL/GenBank/DDBJ databases">
        <title>Genomic Taxonomy of the Vibrionaceae.</title>
        <authorList>
            <person name="Gonzalez-Castillo A."/>
            <person name="Gomez-Gil B."/>
            <person name="Enciso-Ibarra K."/>
        </authorList>
    </citation>
    <scope>NUCLEOTIDE SEQUENCE [LARGE SCALE GENOMIC DNA]</scope>
    <source>
        <strain evidence="1 2">CAIM 1731</strain>
    </source>
</reference>
<accession>A0ABX3FMZ1</accession>
<protein>
    <recommendedName>
        <fullName evidence="3">Apea-like HEPN domain-containing protein</fullName>
    </recommendedName>
</protein>
<gene>
    <name evidence="1" type="ORF">BIY21_20825</name>
</gene>
<organism evidence="1 2">
    <name type="scientific">Vibrio ponticus</name>
    <dbReference type="NCBI Taxonomy" id="265668"/>
    <lineage>
        <taxon>Bacteria</taxon>
        <taxon>Pseudomonadati</taxon>
        <taxon>Pseudomonadota</taxon>
        <taxon>Gammaproteobacteria</taxon>
        <taxon>Vibrionales</taxon>
        <taxon>Vibrionaceae</taxon>
        <taxon>Vibrio</taxon>
    </lineage>
</organism>